<dbReference type="Proteomes" id="UP001164768">
    <property type="component" value="Chromosome"/>
</dbReference>
<dbReference type="OrthoDB" id="8017424at2"/>
<keyword evidence="1" id="KW-0812">Transmembrane</keyword>
<dbReference type="RefSeq" id="WP_011668443.1">
    <property type="nucleotide sequence ID" value="NZ_BBOW01000088.1"/>
</dbReference>
<dbReference type="EMBL" id="CP031198">
    <property type="protein sequence ID" value="QCZ53880.1"/>
    <property type="molecule type" value="Genomic_DNA"/>
</dbReference>
<dbReference type="Pfam" id="PF09819">
    <property type="entry name" value="ABC_cobalt"/>
    <property type="match status" value="1"/>
</dbReference>
<evidence type="ECO:0000313" key="6">
    <source>
        <dbReference type="Proteomes" id="UP000676478"/>
    </source>
</evidence>
<organism evidence="2 6">
    <name type="scientific">Levilactobacillus brevis</name>
    <name type="common">Lactobacillus brevis</name>
    <dbReference type="NCBI Taxonomy" id="1580"/>
    <lineage>
        <taxon>Bacteria</taxon>
        <taxon>Bacillati</taxon>
        <taxon>Bacillota</taxon>
        <taxon>Bacilli</taxon>
        <taxon>Lactobacillales</taxon>
        <taxon>Lactobacillaceae</taxon>
        <taxon>Levilactobacillus</taxon>
    </lineage>
</organism>
<gene>
    <name evidence="2" type="ORF">JK167_03345</name>
    <name evidence="4" type="ORF">ORR04_05880</name>
    <name evidence="3" type="ORF">UCCLBBS449_1957</name>
</gene>
<accession>A0A0C1PR01</accession>
<protein>
    <submittedName>
        <fullName evidence="3">ABC-type cobalt transport system permease component</fullName>
    </submittedName>
    <submittedName>
        <fullName evidence="2">ECF transporter S component</fullName>
    </submittedName>
</protein>
<sequence>MKNWHLRDIILVTILAIFMGVIFWALNPVYTLLAAALAPLGLQPLANEILLGVWVMAGPLAGFIIRIPGAATLGEFLGAVVEMFLGGIWGASTLISGAIQGLGAEIGFAATGYKRFGWGTLALSTLTTTIVTFAWDLLRSGYATYHLNFLLLLFVVRLLSVFFFGGVLTKLIANLLIRAHVLPTTNR</sequence>
<feature type="transmembrane region" description="Helical" evidence="1">
    <location>
        <begin position="150"/>
        <end position="177"/>
    </location>
</feature>
<dbReference type="GeneID" id="56993691"/>
<dbReference type="OMA" id="GVIFWAW"/>
<dbReference type="Proteomes" id="UP000307074">
    <property type="component" value="Chromosome"/>
</dbReference>
<feature type="transmembrane region" description="Helical" evidence="1">
    <location>
        <begin position="49"/>
        <end position="69"/>
    </location>
</feature>
<dbReference type="AlphaFoldDB" id="A0A0C1PR01"/>
<feature type="transmembrane region" description="Helical" evidence="1">
    <location>
        <begin position="9"/>
        <end position="37"/>
    </location>
</feature>
<reference evidence="2" key="3">
    <citation type="submission" date="2022-09" db="EMBL/GenBank/DDBJ databases">
        <title>Genome-inferred correspondence between phylogeny and metabolic traits in the wild Drosophila gut microbiome.</title>
        <authorList>
            <person name="Bueno E."/>
            <person name="Blow F."/>
            <person name="Douglas A.E."/>
        </authorList>
    </citation>
    <scope>NUCLEOTIDE SEQUENCE</scope>
    <source>
        <strain evidence="2">Dm-2019-70</strain>
    </source>
</reference>
<proteinExistence type="predicted"/>
<evidence type="ECO:0000313" key="3">
    <source>
        <dbReference type="EMBL" id="QCZ53880.1"/>
    </source>
</evidence>
<dbReference type="PIRSF" id="PIRSF037394">
    <property type="entry name" value="ABC_thiamine-permease_YkoE_prd"/>
    <property type="match status" value="1"/>
</dbReference>
<dbReference type="EMBL" id="CP113117">
    <property type="protein sequence ID" value="WAD02702.1"/>
    <property type="molecule type" value="Genomic_DNA"/>
</dbReference>
<evidence type="ECO:0000256" key="1">
    <source>
        <dbReference type="SAM" id="Phobius"/>
    </source>
</evidence>
<name>A0A0C1PR01_LEVBR</name>
<dbReference type="Proteomes" id="UP000676478">
    <property type="component" value="Unassembled WGS sequence"/>
</dbReference>
<keyword evidence="1" id="KW-0472">Membrane</keyword>
<reference evidence="4" key="4">
    <citation type="submission" date="2022-11" db="EMBL/GenBank/DDBJ databases">
        <title>Whole genome sequence of Levilactobacillus brevis SMB091.</title>
        <authorList>
            <person name="Kim J.-M."/>
            <person name="Kim O.-C."/>
            <person name="Choi Y.H."/>
            <person name="Han N.S."/>
            <person name="Hurh B."/>
        </authorList>
    </citation>
    <scope>NUCLEOTIDE SEQUENCE</scope>
    <source>
        <strain evidence="4">SMB091</strain>
    </source>
</reference>
<evidence type="ECO:0000313" key="2">
    <source>
        <dbReference type="EMBL" id="MBS1009869.1"/>
    </source>
</evidence>
<feature type="transmembrane region" description="Helical" evidence="1">
    <location>
        <begin position="116"/>
        <end position="138"/>
    </location>
</feature>
<reference evidence="3 5" key="1">
    <citation type="submission" date="2018-07" db="EMBL/GenBank/DDBJ databases">
        <authorList>
            <person name="Feyereisen M."/>
        </authorList>
    </citation>
    <scope>NUCLEOTIDE SEQUENCE [LARGE SCALE GENOMIC DNA]</scope>
    <source>
        <strain evidence="3 5">UCCLBBS449</strain>
    </source>
</reference>
<keyword evidence="1" id="KW-1133">Transmembrane helix</keyword>
<evidence type="ECO:0000313" key="4">
    <source>
        <dbReference type="EMBL" id="WAD02702.1"/>
    </source>
</evidence>
<dbReference type="InterPro" id="IPR017195">
    <property type="entry name" value="ABC_thiamin-permease_prd"/>
</dbReference>
<evidence type="ECO:0000313" key="5">
    <source>
        <dbReference type="Proteomes" id="UP000307074"/>
    </source>
</evidence>
<reference evidence="2" key="2">
    <citation type="submission" date="2020-12" db="EMBL/GenBank/DDBJ databases">
        <authorList>
            <person name="Mcmullen J.G."/>
        </authorList>
    </citation>
    <scope>NUCLEOTIDE SEQUENCE</scope>
    <source>
        <strain evidence="2">Dm-2019-70</strain>
    </source>
</reference>
<dbReference type="EMBL" id="JAERKF010000003">
    <property type="protein sequence ID" value="MBS1009869.1"/>
    <property type="molecule type" value="Genomic_DNA"/>
</dbReference>